<evidence type="ECO:0000256" key="5">
    <source>
        <dbReference type="ARBA" id="ARBA00022898"/>
    </source>
</evidence>
<keyword evidence="3" id="KW-0032">Aminotransferase</keyword>
<accession>A0A7S3GIY6</accession>
<dbReference type="GO" id="GO:0030170">
    <property type="term" value="F:pyridoxal phosphate binding"/>
    <property type="evidence" value="ECO:0007669"/>
    <property type="project" value="InterPro"/>
</dbReference>
<dbReference type="PANTHER" id="PTHR43206">
    <property type="entry name" value="AMINOTRANSFERASE"/>
    <property type="match status" value="1"/>
</dbReference>
<sequence length="124" mass="13406">MGDPVRLLLCKSILDVIKQEKLLELTAKTGEKMNAGLLSLQDLYPQLLSSARGQGTYCAIDVASQEARDAFVQDMRVNGVLALGSGVQSIRFRPGLIFGSRHVDILLEKMEGSAKVVSAKFGLV</sequence>
<keyword evidence="4" id="KW-0808">Transferase</keyword>
<dbReference type="Gene3D" id="3.40.640.10">
    <property type="entry name" value="Type I PLP-dependent aspartate aminotransferase-like (Major domain)"/>
    <property type="match status" value="1"/>
</dbReference>
<dbReference type="PANTHER" id="PTHR43206:SF1">
    <property type="entry name" value="4-AMINOBUTYRATE AMINOTRANSFERASE, MITOCHONDRIAL"/>
    <property type="match status" value="1"/>
</dbReference>
<dbReference type="InterPro" id="IPR015424">
    <property type="entry name" value="PyrdxlP-dep_Trfase"/>
</dbReference>
<reference evidence="6" key="1">
    <citation type="submission" date="2021-01" db="EMBL/GenBank/DDBJ databases">
        <authorList>
            <person name="Corre E."/>
            <person name="Pelletier E."/>
            <person name="Niang G."/>
            <person name="Scheremetjew M."/>
            <person name="Finn R."/>
            <person name="Kale V."/>
            <person name="Holt S."/>
            <person name="Cochrane G."/>
            <person name="Meng A."/>
            <person name="Brown T."/>
            <person name="Cohen L."/>
        </authorList>
    </citation>
    <scope>NUCLEOTIDE SEQUENCE</scope>
    <source>
        <strain evidence="6">NIES-2562</strain>
    </source>
</reference>
<comment type="cofactor">
    <cofactor evidence="1">
        <name>pyridoxal 5'-phosphate</name>
        <dbReference type="ChEBI" id="CHEBI:597326"/>
    </cofactor>
</comment>
<organism evidence="6">
    <name type="scientific">Palpitomonas bilix</name>
    <dbReference type="NCBI Taxonomy" id="652834"/>
    <lineage>
        <taxon>Eukaryota</taxon>
        <taxon>Eukaryota incertae sedis</taxon>
    </lineage>
</organism>
<proteinExistence type="inferred from homology"/>
<evidence type="ECO:0000256" key="2">
    <source>
        <dbReference type="ARBA" id="ARBA00008954"/>
    </source>
</evidence>
<dbReference type="Pfam" id="PF00202">
    <property type="entry name" value="Aminotran_3"/>
    <property type="match status" value="1"/>
</dbReference>
<dbReference type="GO" id="GO:0008483">
    <property type="term" value="F:transaminase activity"/>
    <property type="evidence" value="ECO:0007669"/>
    <property type="project" value="UniProtKB-KW"/>
</dbReference>
<comment type="similarity">
    <text evidence="2">Belongs to the class-III pyridoxal-phosphate-dependent aminotransferase family.</text>
</comment>
<dbReference type="Gene3D" id="3.90.1150.10">
    <property type="entry name" value="Aspartate Aminotransferase, domain 1"/>
    <property type="match status" value="1"/>
</dbReference>
<dbReference type="EMBL" id="HBIB01046021">
    <property type="protein sequence ID" value="CAE0267885.1"/>
    <property type="molecule type" value="Transcribed_RNA"/>
</dbReference>
<evidence type="ECO:0000256" key="3">
    <source>
        <dbReference type="ARBA" id="ARBA00022576"/>
    </source>
</evidence>
<dbReference type="SUPFAM" id="SSF53383">
    <property type="entry name" value="PLP-dependent transferases"/>
    <property type="match status" value="1"/>
</dbReference>
<dbReference type="InterPro" id="IPR005814">
    <property type="entry name" value="Aminotrans_3"/>
</dbReference>
<gene>
    <name evidence="6" type="ORF">PBIL07802_LOCUS30231</name>
</gene>
<dbReference type="GO" id="GO:0009450">
    <property type="term" value="P:gamma-aminobutyric acid catabolic process"/>
    <property type="evidence" value="ECO:0007669"/>
    <property type="project" value="TreeGrafter"/>
</dbReference>
<dbReference type="GO" id="GO:0005739">
    <property type="term" value="C:mitochondrion"/>
    <property type="evidence" value="ECO:0007669"/>
    <property type="project" value="TreeGrafter"/>
</dbReference>
<dbReference type="InterPro" id="IPR015421">
    <property type="entry name" value="PyrdxlP-dep_Trfase_major"/>
</dbReference>
<dbReference type="InterPro" id="IPR015422">
    <property type="entry name" value="PyrdxlP-dep_Trfase_small"/>
</dbReference>
<protein>
    <submittedName>
        <fullName evidence="6">Uncharacterized protein</fullName>
    </submittedName>
</protein>
<name>A0A7S3GIY6_9EUKA</name>
<evidence type="ECO:0000256" key="4">
    <source>
        <dbReference type="ARBA" id="ARBA00022679"/>
    </source>
</evidence>
<evidence type="ECO:0000313" key="6">
    <source>
        <dbReference type="EMBL" id="CAE0267885.1"/>
    </source>
</evidence>
<evidence type="ECO:0000256" key="1">
    <source>
        <dbReference type="ARBA" id="ARBA00001933"/>
    </source>
</evidence>
<dbReference type="AlphaFoldDB" id="A0A7S3GIY6"/>
<keyword evidence="5" id="KW-0663">Pyridoxal phosphate</keyword>